<protein>
    <submittedName>
        <fullName evidence="2">Uncharacterized protein</fullName>
    </submittedName>
</protein>
<name>A0A5K8A205_9BACT</name>
<evidence type="ECO:0000313" key="3">
    <source>
        <dbReference type="Proteomes" id="UP000425960"/>
    </source>
</evidence>
<accession>A0A5K8A205</accession>
<evidence type="ECO:0000256" key="1">
    <source>
        <dbReference type="SAM" id="MobiDB-lite"/>
    </source>
</evidence>
<proteinExistence type="predicted"/>
<reference evidence="2 3" key="1">
    <citation type="submission" date="2019-11" db="EMBL/GenBank/DDBJ databases">
        <title>Comparative genomics of hydrocarbon-degrading Desulfosarcina strains.</title>
        <authorList>
            <person name="Watanabe M."/>
            <person name="Kojima H."/>
            <person name="Fukui M."/>
        </authorList>
    </citation>
    <scope>NUCLEOTIDE SEQUENCE [LARGE SCALE GENOMIC DNA]</scope>
    <source>
        <strain evidence="2 3">28bB2T</strain>
    </source>
</reference>
<dbReference type="EMBL" id="AP021876">
    <property type="protein sequence ID" value="BBO86625.1"/>
    <property type="molecule type" value="Genomic_DNA"/>
</dbReference>
<dbReference type="AlphaFoldDB" id="A0A5K8A205"/>
<dbReference type="KEGG" id="dov:DSCO28_71910"/>
<evidence type="ECO:0000313" key="2">
    <source>
        <dbReference type="EMBL" id="BBO86625.1"/>
    </source>
</evidence>
<gene>
    <name evidence="2" type="ORF">DSCO28_71910</name>
</gene>
<dbReference type="RefSeq" id="WP_155325849.1">
    <property type="nucleotide sequence ID" value="NZ_AP021876.1"/>
</dbReference>
<dbReference type="Proteomes" id="UP000425960">
    <property type="component" value="Chromosome"/>
</dbReference>
<organism evidence="2 3">
    <name type="scientific">Desulfosarcina ovata subsp. sediminis</name>
    <dbReference type="NCBI Taxonomy" id="885957"/>
    <lineage>
        <taxon>Bacteria</taxon>
        <taxon>Pseudomonadati</taxon>
        <taxon>Thermodesulfobacteriota</taxon>
        <taxon>Desulfobacteria</taxon>
        <taxon>Desulfobacterales</taxon>
        <taxon>Desulfosarcinaceae</taxon>
        <taxon>Desulfosarcina</taxon>
    </lineage>
</organism>
<sequence>MPSSDRIRIMYTGCPVEALEKAIAQHGEQHAYLLIPTGCDWLVTGKQPRRQTRRPVERRNGSGSFLGVGLMRLRSAR</sequence>
<feature type="region of interest" description="Disordered" evidence="1">
    <location>
        <begin position="49"/>
        <end position="77"/>
    </location>
</feature>